<proteinExistence type="predicted"/>
<keyword evidence="4 5" id="KW-0413">Isomerase</keyword>
<organism evidence="8 9">
    <name type="scientific">Capsella rubella</name>
    <dbReference type="NCBI Taxonomy" id="81985"/>
    <lineage>
        <taxon>Eukaryota</taxon>
        <taxon>Viridiplantae</taxon>
        <taxon>Streptophyta</taxon>
        <taxon>Embryophyta</taxon>
        <taxon>Tracheophyta</taxon>
        <taxon>Spermatophyta</taxon>
        <taxon>Magnoliopsida</taxon>
        <taxon>eudicotyledons</taxon>
        <taxon>Gunneridae</taxon>
        <taxon>Pentapetalae</taxon>
        <taxon>rosids</taxon>
        <taxon>malvids</taxon>
        <taxon>Brassicales</taxon>
        <taxon>Brassicaceae</taxon>
        <taxon>Camelineae</taxon>
        <taxon>Capsella</taxon>
    </lineage>
</organism>
<dbReference type="GO" id="GO:0003755">
    <property type="term" value="F:peptidyl-prolyl cis-trans isomerase activity"/>
    <property type="evidence" value="ECO:0007669"/>
    <property type="project" value="UniProtKB-KW"/>
</dbReference>
<gene>
    <name evidence="8" type="ORF">CARUB_v10003650mg</name>
</gene>
<dbReference type="Pfam" id="PF00254">
    <property type="entry name" value="FKBP_C"/>
    <property type="match status" value="1"/>
</dbReference>
<evidence type="ECO:0000256" key="3">
    <source>
        <dbReference type="ARBA" id="ARBA00023110"/>
    </source>
</evidence>
<dbReference type="eggNOG" id="KOG0552">
    <property type="taxonomic scope" value="Eukaryota"/>
</dbReference>
<dbReference type="EMBL" id="KB870810">
    <property type="protein sequence ID" value="EOA19711.1"/>
    <property type="molecule type" value="Genomic_DNA"/>
</dbReference>
<feature type="compositionally biased region" description="Polar residues" evidence="6">
    <location>
        <begin position="39"/>
        <end position="60"/>
    </location>
</feature>
<evidence type="ECO:0000256" key="4">
    <source>
        <dbReference type="ARBA" id="ARBA00023235"/>
    </source>
</evidence>
<evidence type="ECO:0000259" key="7">
    <source>
        <dbReference type="PROSITE" id="PS50059"/>
    </source>
</evidence>
<feature type="region of interest" description="Disordered" evidence="6">
    <location>
        <begin position="27"/>
        <end position="72"/>
    </location>
</feature>
<comment type="catalytic activity">
    <reaction evidence="1 5">
        <text>[protein]-peptidylproline (omega=180) = [protein]-peptidylproline (omega=0)</text>
        <dbReference type="Rhea" id="RHEA:16237"/>
        <dbReference type="Rhea" id="RHEA-COMP:10747"/>
        <dbReference type="Rhea" id="RHEA-COMP:10748"/>
        <dbReference type="ChEBI" id="CHEBI:83833"/>
        <dbReference type="ChEBI" id="CHEBI:83834"/>
        <dbReference type="EC" id="5.2.1.8"/>
    </reaction>
</comment>
<keyword evidence="9" id="KW-1185">Reference proteome</keyword>
<sequence length="181" mass="19961">MGGRKIAVRVLYRPRIHTTHMRRCYDDQPPFLPPRTAVISDTSTSDAAITQSRTESSKTPGKSVEKKRKLSEEQVTTTLKSKAIPSSVEKQTPDIAGLVVDDICLGSGKKADPGKMVVVHYTGKLQENGKIFYSTKRKFPYQFRLGVGNVLPGLDFGVTGYGDNIPPDAWVVIDVELIKVK</sequence>
<evidence type="ECO:0000313" key="9">
    <source>
        <dbReference type="Proteomes" id="UP000029121"/>
    </source>
</evidence>
<keyword evidence="3 5" id="KW-0697">Rotamase</keyword>
<dbReference type="GO" id="GO:0005730">
    <property type="term" value="C:nucleolus"/>
    <property type="evidence" value="ECO:0007669"/>
    <property type="project" value="TreeGrafter"/>
</dbReference>
<dbReference type="EC" id="5.2.1.8" evidence="2 5"/>
<dbReference type="AlphaFoldDB" id="R0FCZ9"/>
<dbReference type="PANTHER" id="PTHR43811">
    <property type="entry name" value="FKBP-TYPE PEPTIDYL-PROLYL CIS-TRANS ISOMERASE FKPA"/>
    <property type="match status" value="1"/>
</dbReference>
<dbReference type="PROSITE" id="PS50059">
    <property type="entry name" value="FKBP_PPIASE"/>
    <property type="match status" value="1"/>
</dbReference>
<dbReference type="Proteomes" id="UP000029121">
    <property type="component" value="Unassembled WGS sequence"/>
</dbReference>
<dbReference type="STRING" id="81985.R0FCZ9"/>
<evidence type="ECO:0000256" key="2">
    <source>
        <dbReference type="ARBA" id="ARBA00013194"/>
    </source>
</evidence>
<dbReference type="InterPro" id="IPR046357">
    <property type="entry name" value="PPIase_dom_sf"/>
</dbReference>
<evidence type="ECO:0000256" key="1">
    <source>
        <dbReference type="ARBA" id="ARBA00000971"/>
    </source>
</evidence>
<protein>
    <recommendedName>
        <fullName evidence="2 5">peptidylprolyl isomerase</fullName>
        <ecNumber evidence="2 5">5.2.1.8</ecNumber>
    </recommendedName>
</protein>
<evidence type="ECO:0000256" key="5">
    <source>
        <dbReference type="PROSITE-ProRule" id="PRU00277"/>
    </source>
</evidence>
<dbReference type="PANTHER" id="PTHR43811:SF19">
    <property type="entry name" value="39 KDA FK506-BINDING NUCLEAR PROTEIN"/>
    <property type="match status" value="1"/>
</dbReference>
<dbReference type="SUPFAM" id="SSF54534">
    <property type="entry name" value="FKBP-like"/>
    <property type="match status" value="1"/>
</dbReference>
<dbReference type="InterPro" id="IPR001179">
    <property type="entry name" value="PPIase_FKBP_dom"/>
</dbReference>
<feature type="domain" description="PPIase FKBP-type" evidence="7">
    <location>
        <begin position="114"/>
        <end position="161"/>
    </location>
</feature>
<evidence type="ECO:0000256" key="6">
    <source>
        <dbReference type="SAM" id="MobiDB-lite"/>
    </source>
</evidence>
<dbReference type="Gene3D" id="3.10.50.40">
    <property type="match status" value="1"/>
</dbReference>
<accession>R0FCZ9</accession>
<evidence type="ECO:0000313" key="8">
    <source>
        <dbReference type="EMBL" id="EOA19711.1"/>
    </source>
</evidence>
<name>R0FCZ9_9BRAS</name>
<reference evidence="9" key="1">
    <citation type="journal article" date="2013" name="Nat. Genet.">
        <title>The Capsella rubella genome and the genomic consequences of rapid mating system evolution.</title>
        <authorList>
            <person name="Slotte T."/>
            <person name="Hazzouri K.M."/>
            <person name="Agren J.A."/>
            <person name="Koenig D."/>
            <person name="Maumus F."/>
            <person name="Guo Y.L."/>
            <person name="Steige K."/>
            <person name="Platts A.E."/>
            <person name="Escobar J.S."/>
            <person name="Newman L.K."/>
            <person name="Wang W."/>
            <person name="Mandakova T."/>
            <person name="Vello E."/>
            <person name="Smith L.M."/>
            <person name="Henz S.R."/>
            <person name="Steffen J."/>
            <person name="Takuno S."/>
            <person name="Brandvain Y."/>
            <person name="Coop G."/>
            <person name="Andolfatto P."/>
            <person name="Hu T.T."/>
            <person name="Blanchette M."/>
            <person name="Clark R.M."/>
            <person name="Quesneville H."/>
            <person name="Nordborg M."/>
            <person name="Gaut B.S."/>
            <person name="Lysak M.A."/>
            <person name="Jenkins J."/>
            <person name="Grimwood J."/>
            <person name="Chapman J."/>
            <person name="Prochnik S."/>
            <person name="Shu S."/>
            <person name="Rokhsar D."/>
            <person name="Schmutz J."/>
            <person name="Weigel D."/>
            <person name="Wright S.I."/>
        </authorList>
    </citation>
    <scope>NUCLEOTIDE SEQUENCE [LARGE SCALE GENOMIC DNA]</scope>
    <source>
        <strain evidence="9">cv. Monte Gargano</strain>
    </source>
</reference>